<dbReference type="PROSITE" id="PS50850">
    <property type="entry name" value="MFS"/>
    <property type="match status" value="1"/>
</dbReference>
<feature type="transmembrane region" description="Helical" evidence="9">
    <location>
        <begin position="130"/>
        <end position="152"/>
    </location>
</feature>
<dbReference type="InterPro" id="IPR005279">
    <property type="entry name" value="Dipep/tripep_permease"/>
</dbReference>
<dbReference type="Pfam" id="PF00854">
    <property type="entry name" value="PTR2"/>
    <property type="match status" value="2"/>
</dbReference>
<keyword evidence="12" id="KW-1185">Reference proteome</keyword>
<evidence type="ECO:0000259" key="10">
    <source>
        <dbReference type="PROSITE" id="PS50850"/>
    </source>
</evidence>
<evidence type="ECO:0000256" key="8">
    <source>
        <dbReference type="RuleBase" id="RU003755"/>
    </source>
</evidence>
<comment type="similarity">
    <text evidence="8">Belongs to the major facilitator superfamily. Proton-dependent oligopeptide transporter (POT/PTR) (TC 2.A.17) family.</text>
</comment>
<dbReference type="InterPro" id="IPR036259">
    <property type="entry name" value="MFS_trans_sf"/>
</dbReference>
<feature type="transmembrane region" description="Helical" evidence="9">
    <location>
        <begin position="320"/>
        <end position="345"/>
    </location>
</feature>
<sequence length="422" mass="45924">MTEMWERFSFYGMRALLVLYLIAQVGSGGLGWTYAEALSLYGTYLGAAWLTPLVGGVIADRWLGQRRSVILGGLLITTGHFMLALGQQLWAFYGSLTLIAIGVGFFKPCITAILGGLYKPNDRRRDSGYNIFYMGINVGGFIAVFICGWLQVTYGFHYGFAAAGVGMLLGMAIFLYGLRYFGEEGKKPARMNSKREKRPLNRGEKRAVAFIVILCLISVAFYTVYEQVGGLLVIYTQDYTNRNLFGFEIPTAWVQSIDPLTVLLTAPIISAIWVGFARRKKELSVVMKMGIGFALSGIGFLFMLGAAQQLNLGNGVQSSLFWIIGCTVCQTLGEICTVPVIWSAVSRLSPKHLISTLMAISLGAGGFGSKFAGMVGGYVEKLGPLQLFATISVTMFAFAILMAVADKKLTALSEEQIEVTAG</sequence>
<feature type="transmembrane region" description="Helical" evidence="9">
    <location>
        <begin position="71"/>
        <end position="90"/>
    </location>
</feature>
<evidence type="ECO:0000256" key="3">
    <source>
        <dbReference type="ARBA" id="ARBA00022475"/>
    </source>
</evidence>
<keyword evidence="3" id="KW-1003">Cell membrane</keyword>
<name>A0ABS3AV63_9BACT</name>
<keyword evidence="4 8" id="KW-0812">Transmembrane</keyword>
<evidence type="ECO:0000256" key="2">
    <source>
        <dbReference type="ARBA" id="ARBA00022448"/>
    </source>
</evidence>
<keyword evidence="7 9" id="KW-0472">Membrane</keyword>
<reference evidence="11 12" key="1">
    <citation type="submission" date="2021-02" db="EMBL/GenBank/DDBJ databases">
        <title>Activity-based single-cell genomes from oceanic crustal fluid captures similar information to metagenomic and metatranscriptomic surveys with orders of magnitude less sampling.</title>
        <authorList>
            <person name="D'Angelo T.S."/>
            <person name="Orcutt B.N."/>
        </authorList>
    </citation>
    <scope>NUCLEOTIDE SEQUENCE [LARGE SCALE GENOMIC DNA]</scope>
    <source>
        <strain evidence="11">AH-315-G07</strain>
    </source>
</reference>
<feature type="transmembrane region" description="Helical" evidence="9">
    <location>
        <begin position="385"/>
        <end position="405"/>
    </location>
</feature>
<organism evidence="11 12">
    <name type="scientific">Simkania negevensis</name>
    <dbReference type="NCBI Taxonomy" id="83561"/>
    <lineage>
        <taxon>Bacteria</taxon>
        <taxon>Pseudomonadati</taxon>
        <taxon>Chlamydiota</taxon>
        <taxon>Chlamydiia</taxon>
        <taxon>Parachlamydiales</taxon>
        <taxon>Simkaniaceae</taxon>
        <taxon>Simkania</taxon>
    </lineage>
</organism>
<dbReference type="PANTHER" id="PTHR23517">
    <property type="entry name" value="RESISTANCE PROTEIN MDTM, PUTATIVE-RELATED-RELATED"/>
    <property type="match status" value="1"/>
</dbReference>
<evidence type="ECO:0000256" key="1">
    <source>
        <dbReference type="ARBA" id="ARBA00004651"/>
    </source>
</evidence>
<comment type="caution">
    <text evidence="11">The sequence shown here is derived from an EMBL/GenBank/DDBJ whole genome shotgun (WGS) entry which is preliminary data.</text>
</comment>
<evidence type="ECO:0000256" key="9">
    <source>
        <dbReference type="SAM" id="Phobius"/>
    </source>
</evidence>
<accession>A0ABS3AV63</accession>
<evidence type="ECO:0000313" key="11">
    <source>
        <dbReference type="EMBL" id="MBN4066862.1"/>
    </source>
</evidence>
<feature type="transmembrane region" description="Helical" evidence="9">
    <location>
        <begin position="207"/>
        <end position="225"/>
    </location>
</feature>
<dbReference type="NCBIfam" id="TIGR00924">
    <property type="entry name" value="yjdL_sub1_fam"/>
    <property type="match status" value="1"/>
</dbReference>
<feature type="transmembrane region" description="Helical" evidence="9">
    <location>
        <begin position="158"/>
        <end position="181"/>
    </location>
</feature>
<evidence type="ECO:0000256" key="4">
    <source>
        <dbReference type="ARBA" id="ARBA00022692"/>
    </source>
</evidence>
<evidence type="ECO:0000313" key="12">
    <source>
        <dbReference type="Proteomes" id="UP000722121"/>
    </source>
</evidence>
<protein>
    <submittedName>
        <fullName evidence="11">Peptide MFS transporter</fullName>
    </submittedName>
</protein>
<dbReference type="PROSITE" id="PS01023">
    <property type="entry name" value="PTR2_2"/>
    <property type="match status" value="1"/>
</dbReference>
<dbReference type="Proteomes" id="UP000722121">
    <property type="component" value="Unassembled WGS sequence"/>
</dbReference>
<feature type="transmembrane region" description="Helical" evidence="9">
    <location>
        <begin position="41"/>
        <end position="59"/>
    </location>
</feature>
<evidence type="ECO:0000256" key="7">
    <source>
        <dbReference type="ARBA" id="ARBA00023136"/>
    </source>
</evidence>
<gene>
    <name evidence="11" type="ORF">JYU14_02135</name>
</gene>
<feature type="transmembrane region" description="Helical" evidence="9">
    <location>
        <begin position="260"/>
        <end position="277"/>
    </location>
</feature>
<keyword evidence="5" id="KW-0571">Peptide transport</keyword>
<dbReference type="CDD" id="cd17346">
    <property type="entry name" value="MFS_DtpA_like"/>
    <property type="match status" value="1"/>
</dbReference>
<dbReference type="Gene3D" id="1.20.1250.20">
    <property type="entry name" value="MFS general substrate transporter like domains"/>
    <property type="match status" value="2"/>
</dbReference>
<keyword evidence="5" id="KW-0653">Protein transport</keyword>
<dbReference type="SUPFAM" id="SSF103473">
    <property type="entry name" value="MFS general substrate transporter"/>
    <property type="match status" value="1"/>
</dbReference>
<comment type="subcellular location">
    <subcellularLocation>
        <location evidence="1">Cell membrane</location>
        <topology evidence="1">Multi-pass membrane protein</topology>
    </subcellularLocation>
    <subcellularLocation>
        <location evidence="8">Membrane</location>
        <topology evidence="8">Multi-pass membrane protein</topology>
    </subcellularLocation>
</comment>
<proteinExistence type="inferred from homology"/>
<keyword evidence="2 8" id="KW-0813">Transport</keyword>
<evidence type="ECO:0000256" key="5">
    <source>
        <dbReference type="ARBA" id="ARBA00022856"/>
    </source>
</evidence>
<feature type="transmembrane region" description="Helical" evidence="9">
    <location>
        <begin position="357"/>
        <end position="379"/>
    </location>
</feature>
<dbReference type="InterPro" id="IPR020846">
    <property type="entry name" value="MFS_dom"/>
</dbReference>
<feature type="transmembrane region" description="Helical" evidence="9">
    <location>
        <begin position="96"/>
        <end position="118"/>
    </location>
</feature>
<dbReference type="InterPro" id="IPR000109">
    <property type="entry name" value="POT_fam"/>
</dbReference>
<keyword evidence="6 9" id="KW-1133">Transmembrane helix</keyword>
<dbReference type="EMBL" id="JAFITR010000032">
    <property type="protein sequence ID" value="MBN4066862.1"/>
    <property type="molecule type" value="Genomic_DNA"/>
</dbReference>
<evidence type="ECO:0000256" key="6">
    <source>
        <dbReference type="ARBA" id="ARBA00022989"/>
    </source>
</evidence>
<dbReference type="PANTHER" id="PTHR23517:SF15">
    <property type="entry name" value="PROTON-DEPENDENT OLIGOPEPTIDE FAMILY TRANSPORT PROTEIN"/>
    <property type="match status" value="1"/>
</dbReference>
<feature type="transmembrane region" description="Helical" evidence="9">
    <location>
        <begin position="289"/>
        <end position="308"/>
    </location>
</feature>
<dbReference type="InterPro" id="IPR018456">
    <property type="entry name" value="PTR2_symporter_CS"/>
</dbReference>
<dbReference type="InterPro" id="IPR050171">
    <property type="entry name" value="MFS_Transporters"/>
</dbReference>
<feature type="domain" description="Major facilitator superfamily (MFS) profile" evidence="10">
    <location>
        <begin position="1"/>
        <end position="407"/>
    </location>
</feature>